<keyword evidence="3" id="KW-1185">Reference proteome</keyword>
<protein>
    <recommendedName>
        <fullName evidence="1">YqcC-like domain-containing protein</fullName>
    </recommendedName>
</protein>
<proteinExistence type="predicted"/>
<reference evidence="2 3" key="1">
    <citation type="submission" date="2006-02" db="EMBL/GenBank/DDBJ databases">
        <authorList>
            <person name="Moran M.A."/>
            <person name="Kjelleberg S."/>
            <person name="Egan S."/>
            <person name="Saunders N."/>
            <person name="Thomas T."/>
            <person name="Ferriera S."/>
            <person name="Johnson J."/>
            <person name="Kravitz S."/>
            <person name="Halpern A."/>
            <person name="Remington K."/>
            <person name="Beeson K."/>
            <person name="Tran B."/>
            <person name="Rogers Y.-H."/>
            <person name="Friedman R."/>
            <person name="Venter J.C."/>
        </authorList>
    </citation>
    <scope>NUCLEOTIDE SEQUENCE [LARGE SCALE GENOMIC DNA]</scope>
    <source>
        <strain evidence="2 3">D2</strain>
    </source>
</reference>
<dbReference type="InterPro" id="IPR007384">
    <property type="entry name" value="UCP006257"/>
</dbReference>
<dbReference type="Pfam" id="PF04287">
    <property type="entry name" value="DUF446"/>
    <property type="match status" value="1"/>
</dbReference>
<dbReference type="PANTHER" id="PTHR39586">
    <property type="entry name" value="CYTOPLASMIC PROTEIN-RELATED"/>
    <property type="match status" value="1"/>
</dbReference>
<dbReference type="eggNOG" id="COG3098">
    <property type="taxonomic scope" value="Bacteria"/>
</dbReference>
<comment type="caution">
    <text evidence="2">The sequence shown here is derived from an EMBL/GenBank/DDBJ whole genome shotgun (WGS) entry which is preliminary data.</text>
</comment>
<dbReference type="HOGENOM" id="CLU_130358_0_0_6"/>
<evidence type="ECO:0000313" key="3">
    <source>
        <dbReference type="Proteomes" id="UP000006201"/>
    </source>
</evidence>
<name>A4C5J1_9GAMM</name>
<dbReference type="EMBL" id="AAOH01000002">
    <property type="protein sequence ID" value="EAR29245.1"/>
    <property type="molecule type" value="Genomic_DNA"/>
</dbReference>
<accession>A4C5J1</accession>
<feature type="domain" description="YqcC-like" evidence="1">
    <location>
        <begin position="6"/>
        <end position="102"/>
    </location>
</feature>
<gene>
    <name evidence="2" type="ORF">PTD2_10534</name>
</gene>
<organism evidence="2 3">
    <name type="scientific">Pseudoalteromonas tunicata D2</name>
    <dbReference type="NCBI Taxonomy" id="87626"/>
    <lineage>
        <taxon>Bacteria</taxon>
        <taxon>Pseudomonadati</taxon>
        <taxon>Pseudomonadota</taxon>
        <taxon>Gammaproteobacteria</taxon>
        <taxon>Alteromonadales</taxon>
        <taxon>Pseudoalteromonadaceae</taxon>
        <taxon>Pseudoalteromonas</taxon>
    </lineage>
</organism>
<dbReference type="AlphaFoldDB" id="A4C5J1"/>
<evidence type="ECO:0000259" key="1">
    <source>
        <dbReference type="Pfam" id="PF04287"/>
    </source>
</evidence>
<evidence type="ECO:0000313" key="2">
    <source>
        <dbReference type="EMBL" id="EAR29245.1"/>
    </source>
</evidence>
<dbReference type="InterPro" id="IPR036814">
    <property type="entry name" value="YqcC-like_sf"/>
</dbReference>
<dbReference type="Gene3D" id="1.20.1440.40">
    <property type="entry name" value="YqcC-like"/>
    <property type="match status" value="1"/>
</dbReference>
<dbReference type="InterPro" id="IPR023376">
    <property type="entry name" value="YqcC-like_dom"/>
</dbReference>
<dbReference type="RefSeq" id="WP_009837120.1">
    <property type="nucleotide sequence ID" value="NZ_AAOH01000002.1"/>
</dbReference>
<dbReference type="STRING" id="87626.PTD2_10534"/>
<dbReference type="SUPFAM" id="SSF158452">
    <property type="entry name" value="YqcC-like"/>
    <property type="match status" value="1"/>
</dbReference>
<dbReference type="PIRSF" id="PIRSF006257">
    <property type="entry name" value="UCP006257"/>
    <property type="match status" value="1"/>
</dbReference>
<dbReference type="Proteomes" id="UP000006201">
    <property type="component" value="Unassembled WGS sequence"/>
</dbReference>
<dbReference type="GO" id="GO:0044010">
    <property type="term" value="P:single-species biofilm formation"/>
    <property type="evidence" value="ECO:0007669"/>
    <property type="project" value="TreeGrafter"/>
</dbReference>
<dbReference type="PANTHER" id="PTHR39586:SF1">
    <property type="entry name" value="CYTOPLASMIC PROTEIN"/>
    <property type="match status" value="1"/>
</dbReference>
<sequence length="106" mass="12327">MIEQTVMHLLDNLEHNLKKHQLWQQELPSLDALNSSAPFCCDTLAFEQWLQFIFIPKMRQLIALNIPLPASMTLLPMAEQSWQAKLSQYQDLLEIISGFDQLFVVQ</sequence>